<evidence type="ECO:0000313" key="2">
    <source>
        <dbReference type="Proteomes" id="UP000245423"/>
    </source>
</evidence>
<dbReference type="NCBIfam" id="NF033447">
    <property type="entry name" value="BrxE_fam"/>
    <property type="match status" value="1"/>
</dbReference>
<dbReference type="InterPro" id="IPR058690">
    <property type="entry name" value="BrxE"/>
</dbReference>
<dbReference type="Proteomes" id="UP000245423">
    <property type="component" value="Chromosome 1"/>
</dbReference>
<protein>
    <submittedName>
        <fullName evidence="1">Uncharacterized protein</fullName>
    </submittedName>
</protein>
<name>A0A1M4PPK2_9FIRM</name>
<gene>
    <name evidence="1" type="ORF">CUESP1_2041</name>
</gene>
<accession>A0A1M4PPK2</accession>
<evidence type="ECO:0000313" key="1">
    <source>
        <dbReference type="EMBL" id="SHD77398.1"/>
    </source>
</evidence>
<organism evidence="1 2">
    <name type="scientific">[Clostridium] ultunense Esp</name>
    <dbReference type="NCBI Taxonomy" id="1288971"/>
    <lineage>
        <taxon>Bacteria</taxon>
        <taxon>Bacillati</taxon>
        <taxon>Bacillota</taxon>
        <taxon>Tissierellia</taxon>
        <taxon>Tissierellales</taxon>
        <taxon>Tepidimicrobiaceae</taxon>
        <taxon>Schnuerera</taxon>
    </lineage>
</organism>
<dbReference type="OrthoDB" id="3035397at2"/>
<keyword evidence="2" id="KW-1185">Reference proteome</keyword>
<reference evidence="1 2" key="1">
    <citation type="submission" date="2016-11" db="EMBL/GenBank/DDBJ databases">
        <authorList>
            <person name="Manzoor S."/>
        </authorList>
    </citation>
    <scope>NUCLEOTIDE SEQUENCE [LARGE SCALE GENOMIC DNA]</scope>
    <source>
        <strain evidence="1">Clostridium ultunense strain Esp</strain>
    </source>
</reference>
<proteinExistence type="predicted"/>
<dbReference type="AlphaFoldDB" id="A0A1M4PPK2"/>
<dbReference type="RefSeq" id="WP_025641437.1">
    <property type="nucleotide sequence ID" value="NZ_LT669839.1"/>
</dbReference>
<sequence>MQAIRNKIHELAKKHKSEVNVEILADTLFYRLTIIRLGEEDNNVWWESSILGEVGRRNLEKFFPNTFYKQRYDIARKIIVEKENREIPEKRFTTLFNFGYEFETKIFTPFVKEISNSDGWKEVLDMIENIKDKKFTSPWARGFFSLPKLPTHTLDDKKTIELGSMSETFYRSKVNFEDAIKSFISIYDLCTLGSVVTPYYKRRMAI</sequence>
<dbReference type="Pfam" id="PF26412">
    <property type="entry name" value="BrxE"/>
    <property type="match status" value="1"/>
</dbReference>
<dbReference type="EMBL" id="LT669839">
    <property type="protein sequence ID" value="SHD77398.1"/>
    <property type="molecule type" value="Genomic_DNA"/>
</dbReference>